<feature type="non-terminal residue" evidence="8">
    <location>
        <position position="133"/>
    </location>
</feature>
<evidence type="ECO:0008006" key="10">
    <source>
        <dbReference type="Google" id="ProtNLM"/>
    </source>
</evidence>
<comment type="subcellular location">
    <subcellularLocation>
        <location evidence="1">Membrane</location>
        <topology evidence="1">Single-pass membrane protein</topology>
    </subcellularLocation>
</comment>
<keyword evidence="2" id="KW-0812">Transmembrane</keyword>
<reference evidence="9" key="1">
    <citation type="journal article" date="2019" name="Int. J. Syst. Evol. Microbiol.">
        <title>The Global Catalogue of Microorganisms (GCM) 10K type strain sequencing project: providing services to taxonomists for standard genome sequencing and annotation.</title>
        <authorList>
            <consortium name="The Broad Institute Genomics Platform"/>
            <consortium name="The Broad Institute Genome Sequencing Center for Infectious Disease"/>
            <person name="Wu L."/>
            <person name="Ma J."/>
        </authorList>
    </citation>
    <scope>NUCLEOTIDE SEQUENCE [LARGE SCALE GENOMIC DNA]</scope>
    <source>
        <strain evidence="9">CGMCC 4.7132</strain>
    </source>
</reference>
<dbReference type="InterPro" id="IPR041916">
    <property type="entry name" value="Anti_sigma_zinc_sf"/>
</dbReference>
<evidence type="ECO:0000256" key="6">
    <source>
        <dbReference type="ARBA" id="ARBA00023163"/>
    </source>
</evidence>
<dbReference type="PANTHER" id="PTHR37461:SF1">
    <property type="entry name" value="ANTI-SIGMA-K FACTOR RSKA"/>
    <property type="match status" value="1"/>
</dbReference>
<evidence type="ECO:0000256" key="1">
    <source>
        <dbReference type="ARBA" id="ARBA00004167"/>
    </source>
</evidence>
<protein>
    <recommendedName>
        <fullName evidence="10">Anti-sigma factor</fullName>
    </recommendedName>
</protein>
<keyword evidence="9" id="KW-1185">Reference proteome</keyword>
<dbReference type="Gene3D" id="1.10.10.1320">
    <property type="entry name" value="Anti-sigma factor, zinc-finger domain"/>
    <property type="match status" value="1"/>
</dbReference>
<feature type="compositionally biased region" description="Low complexity" evidence="7">
    <location>
        <begin position="109"/>
        <end position="120"/>
    </location>
</feature>
<evidence type="ECO:0000256" key="2">
    <source>
        <dbReference type="ARBA" id="ARBA00022692"/>
    </source>
</evidence>
<feature type="region of interest" description="Disordered" evidence="7">
    <location>
        <begin position="77"/>
        <end position="133"/>
    </location>
</feature>
<dbReference type="EMBL" id="JBHSFP010000048">
    <property type="protein sequence ID" value="MFC4536542.1"/>
    <property type="molecule type" value="Genomic_DNA"/>
</dbReference>
<dbReference type="PANTHER" id="PTHR37461">
    <property type="entry name" value="ANTI-SIGMA-K FACTOR RSKA"/>
    <property type="match status" value="1"/>
</dbReference>
<accession>A0ABV9CUX3</accession>
<keyword evidence="5" id="KW-0472">Membrane</keyword>
<dbReference type="Proteomes" id="UP001596004">
    <property type="component" value="Unassembled WGS sequence"/>
</dbReference>
<evidence type="ECO:0000256" key="4">
    <source>
        <dbReference type="ARBA" id="ARBA00023015"/>
    </source>
</evidence>
<evidence type="ECO:0000256" key="3">
    <source>
        <dbReference type="ARBA" id="ARBA00022989"/>
    </source>
</evidence>
<evidence type="ECO:0000313" key="9">
    <source>
        <dbReference type="Proteomes" id="UP001596004"/>
    </source>
</evidence>
<proteinExistence type="predicted"/>
<gene>
    <name evidence="8" type="ORF">ACFO60_37720</name>
</gene>
<keyword evidence="6" id="KW-0804">Transcription</keyword>
<keyword evidence="3" id="KW-1133">Transmembrane helix</keyword>
<keyword evidence="4" id="KW-0805">Transcription regulation</keyword>
<evidence type="ECO:0000256" key="7">
    <source>
        <dbReference type="SAM" id="MobiDB-lite"/>
    </source>
</evidence>
<evidence type="ECO:0000256" key="5">
    <source>
        <dbReference type="ARBA" id="ARBA00023136"/>
    </source>
</evidence>
<name>A0ABV9CUX3_9ACTN</name>
<comment type="caution">
    <text evidence="8">The sequence shown here is derived from an EMBL/GenBank/DDBJ whole genome shotgun (WGS) entry which is preliminary data.</text>
</comment>
<evidence type="ECO:0000313" key="8">
    <source>
        <dbReference type="EMBL" id="MFC4536542.1"/>
    </source>
</evidence>
<organism evidence="8 9">
    <name type="scientific">Sphaerisporangium dianthi</name>
    <dbReference type="NCBI Taxonomy" id="1436120"/>
    <lineage>
        <taxon>Bacteria</taxon>
        <taxon>Bacillati</taxon>
        <taxon>Actinomycetota</taxon>
        <taxon>Actinomycetes</taxon>
        <taxon>Streptosporangiales</taxon>
        <taxon>Streptosporangiaceae</taxon>
        <taxon>Sphaerisporangium</taxon>
    </lineage>
</organism>
<dbReference type="InterPro" id="IPR051474">
    <property type="entry name" value="Anti-sigma-K/W_factor"/>
</dbReference>
<sequence>MSGDPHTLAGAYALHAVEDADERLGFEEHLSRCPECEQEARGLREAAARLGAAPAVEPPARLRERVMAEIGLVRQLPPVPGPDIASGAGPVPFPVQAPEPGAAPGGPPGSARGPGALPGSARGGGRSRRRRRW</sequence>